<dbReference type="EMBL" id="KN817611">
    <property type="protein sequence ID" value="KJA16972.1"/>
    <property type="molecule type" value="Genomic_DNA"/>
</dbReference>
<evidence type="ECO:0000313" key="3">
    <source>
        <dbReference type="Proteomes" id="UP000054270"/>
    </source>
</evidence>
<dbReference type="AlphaFoldDB" id="A0A0D2KQR7"/>
<sequence>MVHVVGTIFHPYRPPLVTPHHPPPPPSPASPSPSAIRISAAPPTHRTSPYPSTPRTERAPSPGCTRPPPVYADRADRQNFKHRHGGPPLAPRPQYAIPTSISTAHPLHRTSAYPSTPRTERAPSPGCTRPPRVHVDRTHRQGFKHQHERAGEGLDYGDSAHSLHRAPVRVPGSWTHRQAVGYLFAIGVLSGEAAAAAGAAAVP</sequence>
<organism evidence="2 3">
    <name type="scientific">Hypholoma sublateritium (strain FD-334 SS-4)</name>
    <dbReference type="NCBI Taxonomy" id="945553"/>
    <lineage>
        <taxon>Eukaryota</taxon>
        <taxon>Fungi</taxon>
        <taxon>Dikarya</taxon>
        <taxon>Basidiomycota</taxon>
        <taxon>Agaricomycotina</taxon>
        <taxon>Agaricomycetes</taxon>
        <taxon>Agaricomycetidae</taxon>
        <taxon>Agaricales</taxon>
        <taxon>Agaricineae</taxon>
        <taxon>Strophariaceae</taxon>
        <taxon>Hypholoma</taxon>
    </lineage>
</organism>
<evidence type="ECO:0000313" key="2">
    <source>
        <dbReference type="EMBL" id="KJA16972.1"/>
    </source>
</evidence>
<protein>
    <submittedName>
        <fullName evidence="2">Uncharacterized protein</fullName>
    </submittedName>
</protein>
<proteinExistence type="predicted"/>
<dbReference type="Proteomes" id="UP000054270">
    <property type="component" value="Unassembled WGS sequence"/>
</dbReference>
<feature type="compositionally biased region" description="Low complexity" evidence="1">
    <location>
        <begin position="32"/>
        <end position="43"/>
    </location>
</feature>
<feature type="compositionally biased region" description="Polar residues" evidence="1">
    <location>
        <begin position="45"/>
        <end position="54"/>
    </location>
</feature>
<feature type="compositionally biased region" description="Pro residues" evidence="1">
    <location>
        <begin position="12"/>
        <end position="31"/>
    </location>
</feature>
<gene>
    <name evidence="2" type="ORF">HYPSUDRAFT_219110</name>
</gene>
<evidence type="ECO:0000256" key="1">
    <source>
        <dbReference type="SAM" id="MobiDB-lite"/>
    </source>
</evidence>
<reference evidence="3" key="1">
    <citation type="submission" date="2014-04" db="EMBL/GenBank/DDBJ databases">
        <title>Evolutionary Origins and Diversification of the Mycorrhizal Mutualists.</title>
        <authorList>
            <consortium name="DOE Joint Genome Institute"/>
            <consortium name="Mycorrhizal Genomics Consortium"/>
            <person name="Kohler A."/>
            <person name="Kuo A."/>
            <person name="Nagy L.G."/>
            <person name="Floudas D."/>
            <person name="Copeland A."/>
            <person name="Barry K.W."/>
            <person name="Cichocki N."/>
            <person name="Veneault-Fourrey C."/>
            <person name="LaButti K."/>
            <person name="Lindquist E.A."/>
            <person name="Lipzen A."/>
            <person name="Lundell T."/>
            <person name="Morin E."/>
            <person name="Murat C."/>
            <person name="Riley R."/>
            <person name="Ohm R."/>
            <person name="Sun H."/>
            <person name="Tunlid A."/>
            <person name="Henrissat B."/>
            <person name="Grigoriev I.V."/>
            <person name="Hibbett D.S."/>
            <person name="Martin F."/>
        </authorList>
    </citation>
    <scope>NUCLEOTIDE SEQUENCE [LARGE SCALE GENOMIC DNA]</scope>
    <source>
        <strain evidence="3">FD-334 SS-4</strain>
    </source>
</reference>
<name>A0A0D2KQR7_HYPSF</name>
<accession>A0A0D2KQR7</accession>
<keyword evidence="3" id="KW-1185">Reference proteome</keyword>
<feature type="region of interest" description="Disordered" evidence="1">
    <location>
        <begin position="12"/>
        <end position="158"/>
    </location>
</feature>